<organism evidence="1 2">
    <name type="scientific">Trifolium medium</name>
    <dbReference type="NCBI Taxonomy" id="97028"/>
    <lineage>
        <taxon>Eukaryota</taxon>
        <taxon>Viridiplantae</taxon>
        <taxon>Streptophyta</taxon>
        <taxon>Embryophyta</taxon>
        <taxon>Tracheophyta</taxon>
        <taxon>Spermatophyta</taxon>
        <taxon>Magnoliopsida</taxon>
        <taxon>eudicotyledons</taxon>
        <taxon>Gunneridae</taxon>
        <taxon>Pentapetalae</taxon>
        <taxon>rosids</taxon>
        <taxon>fabids</taxon>
        <taxon>Fabales</taxon>
        <taxon>Fabaceae</taxon>
        <taxon>Papilionoideae</taxon>
        <taxon>50 kb inversion clade</taxon>
        <taxon>NPAAA clade</taxon>
        <taxon>Hologalegina</taxon>
        <taxon>IRL clade</taxon>
        <taxon>Trifolieae</taxon>
        <taxon>Trifolium</taxon>
    </lineage>
</organism>
<accession>A0A392VMS0</accession>
<proteinExistence type="predicted"/>
<name>A0A392VMS0_9FABA</name>
<dbReference type="EMBL" id="LXQA011213178">
    <property type="protein sequence ID" value="MCI89187.1"/>
    <property type="molecule type" value="Genomic_DNA"/>
</dbReference>
<dbReference type="AlphaFoldDB" id="A0A392VMS0"/>
<keyword evidence="2" id="KW-1185">Reference proteome</keyword>
<dbReference type="Proteomes" id="UP000265520">
    <property type="component" value="Unassembled WGS sequence"/>
</dbReference>
<reference evidence="1 2" key="1">
    <citation type="journal article" date="2018" name="Front. Plant Sci.">
        <title>Red Clover (Trifolium pratense) and Zigzag Clover (T. medium) - A Picture of Genomic Similarities and Differences.</title>
        <authorList>
            <person name="Dluhosova J."/>
            <person name="Istvanek J."/>
            <person name="Nedelnik J."/>
            <person name="Repkova J."/>
        </authorList>
    </citation>
    <scope>NUCLEOTIDE SEQUENCE [LARGE SCALE GENOMIC DNA]</scope>
    <source>
        <strain evidence="2">cv. 10/8</strain>
        <tissue evidence="1">Leaf</tissue>
    </source>
</reference>
<evidence type="ECO:0000313" key="2">
    <source>
        <dbReference type="Proteomes" id="UP000265520"/>
    </source>
</evidence>
<evidence type="ECO:0000313" key="1">
    <source>
        <dbReference type="EMBL" id="MCI89187.1"/>
    </source>
</evidence>
<comment type="caution">
    <text evidence="1">The sequence shown here is derived from an EMBL/GenBank/DDBJ whole genome shotgun (WGS) entry which is preliminary data.</text>
</comment>
<protein>
    <submittedName>
        <fullName evidence="1">Uncharacterized protein</fullName>
    </submittedName>
</protein>
<sequence length="33" mass="3536">SPGTETPLAVHPLASHILNLLALLNQYLKLSNP</sequence>
<feature type="non-terminal residue" evidence="1">
    <location>
        <position position="1"/>
    </location>
</feature>